<name>A0A5B9WF37_9BACT</name>
<accession>A0A5B9WF37</accession>
<dbReference type="RefSeq" id="WP_148598502.1">
    <property type="nucleotide sequence ID" value="NZ_CP042997.1"/>
</dbReference>
<dbReference type="AlphaFoldDB" id="A0A5B9WF37"/>
<gene>
    <name evidence="2" type="ORF">OJF2_77690</name>
</gene>
<organism evidence="2 3">
    <name type="scientific">Aquisphaera giovannonii</name>
    <dbReference type="NCBI Taxonomy" id="406548"/>
    <lineage>
        <taxon>Bacteria</taxon>
        <taxon>Pseudomonadati</taxon>
        <taxon>Planctomycetota</taxon>
        <taxon>Planctomycetia</taxon>
        <taxon>Isosphaerales</taxon>
        <taxon>Isosphaeraceae</taxon>
        <taxon>Aquisphaera</taxon>
    </lineage>
</organism>
<evidence type="ECO:0000256" key="1">
    <source>
        <dbReference type="SAM" id="MobiDB-lite"/>
    </source>
</evidence>
<dbReference type="KEGG" id="agv:OJF2_77690"/>
<feature type="compositionally biased region" description="Low complexity" evidence="1">
    <location>
        <begin position="182"/>
        <end position="196"/>
    </location>
</feature>
<feature type="region of interest" description="Disordered" evidence="1">
    <location>
        <begin position="51"/>
        <end position="155"/>
    </location>
</feature>
<feature type="compositionally biased region" description="Basic and acidic residues" evidence="1">
    <location>
        <begin position="225"/>
        <end position="234"/>
    </location>
</feature>
<protein>
    <submittedName>
        <fullName evidence="2">Uncharacterized protein</fullName>
    </submittedName>
</protein>
<dbReference type="EMBL" id="CP042997">
    <property type="protein sequence ID" value="QEH39157.1"/>
    <property type="molecule type" value="Genomic_DNA"/>
</dbReference>
<keyword evidence="3" id="KW-1185">Reference proteome</keyword>
<evidence type="ECO:0000313" key="2">
    <source>
        <dbReference type="EMBL" id="QEH39157.1"/>
    </source>
</evidence>
<evidence type="ECO:0000313" key="3">
    <source>
        <dbReference type="Proteomes" id="UP000324233"/>
    </source>
</evidence>
<sequence>MLDPLEPRSLVAEPVNVFSLSLGVPMGLIGAMHAENLAKANIPSQALQVTTVTPSPWEPAPPGDRASLPHAAPATSSGTGRDGLAPSLGTADASLRSPGRRTEPAPTFGPTPTSGIAYGTDSLGLGKGHPASGQAATSGSSGPMQQVGNNGSARHAAAAAAQASGSSQASAAASAGALSAAFGLGRPNTAPATTPWEPAPPGDRVSLGPTGDGGGKPKGSFWSMREAKRPGRPG</sequence>
<feature type="region of interest" description="Disordered" evidence="1">
    <location>
        <begin position="182"/>
        <end position="234"/>
    </location>
</feature>
<dbReference type="Proteomes" id="UP000324233">
    <property type="component" value="Chromosome"/>
</dbReference>
<reference evidence="2 3" key="1">
    <citation type="submission" date="2019-08" db="EMBL/GenBank/DDBJ databases">
        <title>Deep-cultivation of Planctomycetes and their phenomic and genomic characterization uncovers novel biology.</title>
        <authorList>
            <person name="Wiegand S."/>
            <person name="Jogler M."/>
            <person name="Boedeker C."/>
            <person name="Pinto D."/>
            <person name="Vollmers J."/>
            <person name="Rivas-Marin E."/>
            <person name="Kohn T."/>
            <person name="Peeters S.H."/>
            <person name="Heuer A."/>
            <person name="Rast P."/>
            <person name="Oberbeckmann S."/>
            <person name="Bunk B."/>
            <person name="Jeske O."/>
            <person name="Meyerdierks A."/>
            <person name="Storesund J.E."/>
            <person name="Kallscheuer N."/>
            <person name="Luecker S."/>
            <person name="Lage O.M."/>
            <person name="Pohl T."/>
            <person name="Merkel B.J."/>
            <person name="Hornburger P."/>
            <person name="Mueller R.-W."/>
            <person name="Bruemmer F."/>
            <person name="Labrenz M."/>
            <person name="Spormann A.M."/>
            <person name="Op den Camp H."/>
            <person name="Overmann J."/>
            <person name="Amann R."/>
            <person name="Jetten M.S.M."/>
            <person name="Mascher T."/>
            <person name="Medema M.H."/>
            <person name="Devos D.P."/>
            <person name="Kaster A.-K."/>
            <person name="Ovreas L."/>
            <person name="Rohde M."/>
            <person name="Galperin M.Y."/>
            <person name="Jogler C."/>
        </authorList>
    </citation>
    <scope>NUCLEOTIDE SEQUENCE [LARGE SCALE GENOMIC DNA]</scope>
    <source>
        <strain evidence="2 3">OJF2</strain>
    </source>
</reference>
<feature type="compositionally biased region" description="Polar residues" evidence="1">
    <location>
        <begin position="143"/>
        <end position="152"/>
    </location>
</feature>
<proteinExistence type="predicted"/>
<feature type="compositionally biased region" description="Low complexity" evidence="1">
    <location>
        <begin position="131"/>
        <end position="142"/>
    </location>
</feature>